<dbReference type="Proteomes" id="UP000269721">
    <property type="component" value="Unassembled WGS sequence"/>
</dbReference>
<gene>
    <name evidence="9" type="ORF">BDK51DRAFT_49391</name>
</gene>
<evidence type="ECO:0000256" key="6">
    <source>
        <dbReference type="ARBA" id="ARBA00023136"/>
    </source>
</evidence>
<name>A0A4P9VY22_9FUNG</name>
<evidence type="ECO:0000256" key="5">
    <source>
        <dbReference type="ARBA" id="ARBA00023065"/>
    </source>
</evidence>
<dbReference type="EMBL" id="ML000432">
    <property type="protein sequence ID" value="RKO84152.1"/>
    <property type="molecule type" value="Genomic_DNA"/>
</dbReference>
<keyword evidence="3" id="KW-1133">Transmembrane helix</keyword>
<dbReference type="PANTHER" id="PTHR11972">
    <property type="entry name" value="NADPH OXIDASE"/>
    <property type="match status" value="1"/>
</dbReference>
<feature type="compositionally biased region" description="Low complexity" evidence="7">
    <location>
        <begin position="684"/>
        <end position="696"/>
    </location>
</feature>
<evidence type="ECO:0000256" key="2">
    <source>
        <dbReference type="ARBA" id="ARBA00022692"/>
    </source>
</evidence>
<accession>A0A4P9VY22</accession>
<keyword evidence="6" id="KW-0472">Membrane</keyword>
<evidence type="ECO:0000259" key="8">
    <source>
        <dbReference type="Pfam" id="PF01794"/>
    </source>
</evidence>
<protein>
    <recommendedName>
        <fullName evidence="8">Ferric oxidoreductase domain-containing protein</fullName>
    </recommendedName>
</protein>
<evidence type="ECO:0000256" key="7">
    <source>
        <dbReference type="SAM" id="MobiDB-lite"/>
    </source>
</evidence>
<feature type="compositionally biased region" description="Low complexity" evidence="7">
    <location>
        <begin position="644"/>
        <end position="660"/>
    </location>
</feature>
<dbReference type="GO" id="GO:0043020">
    <property type="term" value="C:NADPH oxidase complex"/>
    <property type="evidence" value="ECO:0007669"/>
    <property type="project" value="TreeGrafter"/>
</dbReference>
<feature type="region of interest" description="Disordered" evidence="7">
    <location>
        <begin position="644"/>
        <end position="696"/>
    </location>
</feature>
<evidence type="ECO:0000256" key="3">
    <source>
        <dbReference type="ARBA" id="ARBA00022989"/>
    </source>
</evidence>
<keyword evidence="4" id="KW-0560">Oxidoreductase</keyword>
<dbReference type="OrthoDB" id="167398at2759"/>
<feature type="domain" description="Ferric oxidoreductase" evidence="8">
    <location>
        <begin position="64"/>
        <end position="157"/>
    </location>
</feature>
<dbReference type="GO" id="GO:0006811">
    <property type="term" value="P:monoatomic ion transport"/>
    <property type="evidence" value="ECO:0007669"/>
    <property type="project" value="UniProtKB-KW"/>
</dbReference>
<evidence type="ECO:0000313" key="9">
    <source>
        <dbReference type="EMBL" id="RKO84152.1"/>
    </source>
</evidence>
<dbReference type="AlphaFoldDB" id="A0A4P9VY22"/>
<evidence type="ECO:0000256" key="4">
    <source>
        <dbReference type="ARBA" id="ARBA00023002"/>
    </source>
</evidence>
<keyword evidence="2" id="KW-0812">Transmembrane</keyword>
<evidence type="ECO:0000256" key="1">
    <source>
        <dbReference type="ARBA" id="ARBA00004141"/>
    </source>
</evidence>
<proteinExistence type="predicted"/>
<dbReference type="GO" id="GO:0006952">
    <property type="term" value="P:defense response"/>
    <property type="evidence" value="ECO:0007669"/>
    <property type="project" value="TreeGrafter"/>
</dbReference>
<feature type="region of interest" description="Disordered" evidence="7">
    <location>
        <begin position="1"/>
        <end position="41"/>
    </location>
</feature>
<keyword evidence="10" id="KW-1185">Reference proteome</keyword>
<keyword evidence="5" id="KW-0406">Ion transport</keyword>
<dbReference type="Pfam" id="PF01794">
    <property type="entry name" value="Ferric_reduct"/>
    <property type="match status" value="1"/>
</dbReference>
<dbReference type="InterPro" id="IPR013130">
    <property type="entry name" value="Fe3_Rdtase_TM_dom"/>
</dbReference>
<keyword evidence="5" id="KW-0813">Transport</keyword>
<feature type="non-terminal residue" evidence="9">
    <location>
        <position position="1"/>
    </location>
</feature>
<dbReference type="GO" id="GO:0016175">
    <property type="term" value="F:superoxide-generating NAD(P)H oxidase activity"/>
    <property type="evidence" value="ECO:0007669"/>
    <property type="project" value="TreeGrafter"/>
</dbReference>
<organism evidence="9 10">
    <name type="scientific">Blyttiomyces helicus</name>
    <dbReference type="NCBI Taxonomy" id="388810"/>
    <lineage>
        <taxon>Eukaryota</taxon>
        <taxon>Fungi</taxon>
        <taxon>Fungi incertae sedis</taxon>
        <taxon>Chytridiomycota</taxon>
        <taxon>Chytridiomycota incertae sedis</taxon>
        <taxon>Chytridiomycetes</taxon>
        <taxon>Chytridiomycetes incertae sedis</taxon>
        <taxon>Blyttiomyces</taxon>
    </lineage>
</organism>
<sequence>PSHATTKSAIPNGIRSVRSKLASRRRASDPKPNRRQHNQPQLHAATLHRVPQHDLDGAHNLLNRLVPFDKNITFHIFIGRWIVCWTYVHVVAHYFNCLNVESVLSSHLATIELVFVSAPELTGQVISATFFLMLTSAVEPIRRKYFEIFWFTHYLYAKRLGCHYGGKEEAGMAHLTRPFTCANSSSAAEARAAATDSALFADTAEDPLGVHPQNHRREAHSEFRWGEQIELLSAELEEAKGSTESAKAAESAASVRASAAEEALAEAGRDLATSQADIESLLQSARMHASDRESLTATLDANMIHATAIERLLQATCDGLRAEIVIGAIAYTALEIDNCADSQRAFAAEARQAATVEDCVLHQGSMRGRLEAWDVGKVKVAELNIVIQQGEDKIAGVEAVLGAKATELKGALEAQMAAQQELAPRRARRKGPNCYGDSSIKEDRDAVAKRVCGHAALKKIGGEEVNDLQTQLDKKSAALTVARSQALLSDEIARGGSSHRSELEGTSSKKGDVYRKALADLRALSSERDEAVEQHAVLAGHARVLERRIGGAAALAGQDIARLTGRLCDSETAMERVWAENDEALIKSWVLEKDLDASQDESLQLRAELGPLRLHVGRLEIDAETASKRADVVESLIVVARRLPSSSSPSSWSAAPEPVSRGCKRPRKEEEDEEHVRKEQRMEQAQGFGAGSSSSG</sequence>
<evidence type="ECO:0000313" key="10">
    <source>
        <dbReference type="Proteomes" id="UP000269721"/>
    </source>
</evidence>
<dbReference type="InterPro" id="IPR050369">
    <property type="entry name" value="RBOH/FRE"/>
</dbReference>
<comment type="subcellular location">
    <subcellularLocation>
        <location evidence="1">Membrane</location>
        <topology evidence="1">Multi-pass membrane protein</topology>
    </subcellularLocation>
</comment>
<dbReference type="PANTHER" id="PTHR11972:SF153">
    <property type="entry name" value="SUPEROXIDE-GENERATING NADPH OXIDASE HEAVY CHAIN SUBUNIT A"/>
    <property type="match status" value="1"/>
</dbReference>
<dbReference type="GO" id="GO:0042554">
    <property type="term" value="P:superoxide anion generation"/>
    <property type="evidence" value="ECO:0007669"/>
    <property type="project" value="TreeGrafter"/>
</dbReference>
<reference evidence="10" key="1">
    <citation type="journal article" date="2018" name="Nat. Microbiol.">
        <title>Leveraging single-cell genomics to expand the fungal tree of life.</title>
        <authorList>
            <person name="Ahrendt S.R."/>
            <person name="Quandt C.A."/>
            <person name="Ciobanu D."/>
            <person name="Clum A."/>
            <person name="Salamov A."/>
            <person name="Andreopoulos B."/>
            <person name="Cheng J.F."/>
            <person name="Woyke T."/>
            <person name="Pelin A."/>
            <person name="Henrissat B."/>
            <person name="Reynolds N.K."/>
            <person name="Benny G.L."/>
            <person name="Smith M.E."/>
            <person name="James T.Y."/>
            <person name="Grigoriev I.V."/>
        </authorList>
    </citation>
    <scope>NUCLEOTIDE SEQUENCE [LARGE SCALE GENOMIC DNA]</scope>
</reference>